<evidence type="ECO:0000256" key="1">
    <source>
        <dbReference type="ARBA" id="ARBA00001911"/>
    </source>
</evidence>
<dbReference type="SUPFAM" id="SSF51735">
    <property type="entry name" value="NAD(P)-binding Rossmann-fold domains"/>
    <property type="match status" value="1"/>
</dbReference>
<dbReference type="InterPro" id="IPR036291">
    <property type="entry name" value="NAD(P)-bd_dom_sf"/>
</dbReference>
<dbReference type="KEGG" id="omr:OXIME_000647"/>
<comment type="cofactor">
    <cofactor evidence="1">
        <name>NAD(+)</name>
        <dbReference type="ChEBI" id="CHEBI:57540"/>
    </cofactor>
</comment>
<dbReference type="Gene3D" id="3.40.50.720">
    <property type="entry name" value="NAD(P)-binding Rossmann-like Domain"/>
    <property type="match status" value="1"/>
</dbReference>
<sequence>MQSTIKNKEIVVTGGAGFIGTNLVRTLAPDNEVTVIDNLHTGSEGNLKELIDSKQIKIIRDDARNIGKYKLQSDMVFHLGFPSASPMYRENPNLVSEVVAGMTSVLEYCKENSVNLVYSSTSSIYNGVQPPHREDIVPGVTDFYTEARIYTERLSKLYNDLFGVNVAAMRFFSIYGKYEKAKGGYANLVTQFLWNIRDKQEPVIYGDGEQRRDFVYVEDLVESLLLASKIKGCEVFNVGSGKNYSLNQMLEMLNRHLGTNMKAKYIKMPVKNYVMETLADTKKSEKVLGFRAKTTLDEGIKIISEFYK</sequence>
<gene>
    <name evidence="6" type="ORF">OXIME_000647</name>
</gene>
<organism evidence="6 7">
    <name type="scientific">Oxyplasma meridianum</name>
    <dbReference type="NCBI Taxonomy" id="3073602"/>
    <lineage>
        <taxon>Archaea</taxon>
        <taxon>Methanobacteriati</taxon>
        <taxon>Thermoplasmatota</taxon>
        <taxon>Thermoplasmata</taxon>
        <taxon>Thermoplasmatales</taxon>
        <taxon>Thermoplasmataceae</taxon>
        <taxon>Oxyplasma</taxon>
    </lineage>
</organism>
<reference evidence="6 7" key="1">
    <citation type="submission" date="2023-09" db="EMBL/GenBank/DDBJ databases">
        <authorList>
            <person name="Golyshina O.V."/>
            <person name="Lunev E.A."/>
            <person name="Bargiela R."/>
            <person name="Gaines M.C."/>
            <person name="Daum B."/>
            <person name="Bale N.J."/>
            <person name="Koenen M."/>
            <person name="Sinninghe Damst J.S."/>
            <person name="Yakimov M."/>
            <person name="Golyshin P.N."/>
        </authorList>
    </citation>
    <scope>NUCLEOTIDE SEQUENCE [LARGE SCALE GENOMIC DNA]</scope>
    <source>
        <strain evidence="6 7">M1</strain>
    </source>
</reference>
<proteinExistence type="predicted"/>
<dbReference type="EMBL" id="CP133772">
    <property type="protein sequence ID" value="WYY00092.1"/>
    <property type="molecule type" value="Genomic_DNA"/>
</dbReference>
<name>A0AAX4NGW5_9ARCH</name>
<dbReference type="GO" id="GO:0042732">
    <property type="term" value="P:D-xylose metabolic process"/>
    <property type="evidence" value="ECO:0007669"/>
    <property type="project" value="InterPro"/>
</dbReference>
<dbReference type="GO" id="GO:0070403">
    <property type="term" value="F:NAD+ binding"/>
    <property type="evidence" value="ECO:0007669"/>
    <property type="project" value="InterPro"/>
</dbReference>
<accession>A0AAX4NGW5</accession>
<keyword evidence="4" id="KW-0456">Lyase</keyword>
<evidence type="ECO:0000256" key="2">
    <source>
        <dbReference type="ARBA" id="ARBA00022793"/>
    </source>
</evidence>
<dbReference type="GO" id="GO:0005737">
    <property type="term" value="C:cytoplasm"/>
    <property type="evidence" value="ECO:0007669"/>
    <property type="project" value="TreeGrafter"/>
</dbReference>
<keyword evidence="2" id="KW-0210">Decarboxylase</keyword>
<dbReference type="InterPro" id="IPR001509">
    <property type="entry name" value="Epimerase_deHydtase"/>
</dbReference>
<feature type="domain" description="NAD-dependent epimerase/dehydratase" evidence="5">
    <location>
        <begin position="10"/>
        <end position="239"/>
    </location>
</feature>
<dbReference type="AlphaFoldDB" id="A0AAX4NGW5"/>
<protein>
    <submittedName>
        <fullName evidence="6">NAD-dependent epimerase/dehydratase family protein</fullName>
    </submittedName>
</protein>
<dbReference type="PANTHER" id="PTHR43078:SF6">
    <property type="entry name" value="UDP-GLUCURONIC ACID DECARBOXYLASE 1"/>
    <property type="match status" value="1"/>
</dbReference>
<evidence type="ECO:0000313" key="6">
    <source>
        <dbReference type="EMBL" id="WYY00092.1"/>
    </source>
</evidence>
<evidence type="ECO:0000259" key="5">
    <source>
        <dbReference type="Pfam" id="PF01370"/>
    </source>
</evidence>
<evidence type="ECO:0000313" key="7">
    <source>
        <dbReference type="Proteomes" id="UP001451606"/>
    </source>
</evidence>
<dbReference type="PANTHER" id="PTHR43078">
    <property type="entry name" value="UDP-GLUCURONIC ACID DECARBOXYLASE-RELATED"/>
    <property type="match status" value="1"/>
</dbReference>
<dbReference type="Proteomes" id="UP001451606">
    <property type="component" value="Chromosome"/>
</dbReference>
<dbReference type="GeneID" id="95967377"/>
<evidence type="ECO:0000256" key="3">
    <source>
        <dbReference type="ARBA" id="ARBA00023027"/>
    </source>
</evidence>
<dbReference type="PRINTS" id="PR01713">
    <property type="entry name" value="NUCEPIMERASE"/>
</dbReference>
<dbReference type="Pfam" id="PF01370">
    <property type="entry name" value="Epimerase"/>
    <property type="match status" value="1"/>
</dbReference>
<dbReference type="RefSeq" id="WP_393972044.1">
    <property type="nucleotide sequence ID" value="NZ_CP133772.1"/>
</dbReference>
<keyword evidence="7" id="KW-1185">Reference proteome</keyword>
<dbReference type="InterPro" id="IPR044516">
    <property type="entry name" value="UXS-like"/>
</dbReference>
<evidence type="ECO:0000256" key="4">
    <source>
        <dbReference type="ARBA" id="ARBA00023239"/>
    </source>
</evidence>
<keyword evidence="3" id="KW-0520">NAD</keyword>
<dbReference type="Gene3D" id="3.90.25.10">
    <property type="entry name" value="UDP-galactose 4-epimerase, domain 1"/>
    <property type="match status" value="1"/>
</dbReference>
<dbReference type="GO" id="GO:0048040">
    <property type="term" value="F:UDP-glucuronate decarboxylase activity"/>
    <property type="evidence" value="ECO:0007669"/>
    <property type="project" value="TreeGrafter"/>
</dbReference>